<dbReference type="InterPro" id="IPR020568">
    <property type="entry name" value="Ribosomal_Su5_D2-typ_SF"/>
</dbReference>
<dbReference type="NCBIfam" id="TIGR00154">
    <property type="entry name" value="ispE"/>
    <property type="match status" value="1"/>
</dbReference>
<dbReference type="KEGG" id="cyz:C3B44_07905"/>
<dbReference type="SUPFAM" id="SSF55060">
    <property type="entry name" value="GHMP Kinase, C-terminal domain"/>
    <property type="match status" value="1"/>
</dbReference>
<accession>A0A2U1T7W6</accession>
<dbReference type="GO" id="GO:0019288">
    <property type="term" value="P:isopentenyl diphosphate biosynthetic process, methylerythritol 4-phosphate pathway"/>
    <property type="evidence" value="ECO:0007669"/>
    <property type="project" value="UniProtKB-UniRule"/>
</dbReference>
<dbReference type="OrthoDB" id="3173073at2"/>
<dbReference type="PANTHER" id="PTHR43527">
    <property type="entry name" value="4-DIPHOSPHOCYTIDYL-2-C-METHYL-D-ERYTHRITOL KINASE, CHLOROPLASTIC"/>
    <property type="match status" value="1"/>
</dbReference>
<keyword evidence="5 9" id="KW-0547">Nucleotide-binding</keyword>
<evidence type="ECO:0000256" key="7">
    <source>
        <dbReference type="ARBA" id="ARBA00022840"/>
    </source>
</evidence>
<organism evidence="12 13">
    <name type="scientific">Corynebacterium yudongzhengii</name>
    <dbReference type="NCBI Taxonomy" id="2080740"/>
    <lineage>
        <taxon>Bacteria</taxon>
        <taxon>Bacillati</taxon>
        <taxon>Actinomycetota</taxon>
        <taxon>Actinomycetes</taxon>
        <taxon>Mycobacteriales</taxon>
        <taxon>Corynebacteriaceae</taxon>
        <taxon>Corynebacterium</taxon>
    </lineage>
</organism>
<comment type="caution">
    <text evidence="12">The sequence shown here is derived from an EMBL/GenBank/DDBJ whole genome shotgun (WGS) entry which is preliminary data.</text>
</comment>
<keyword evidence="6 9" id="KW-0418">Kinase</keyword>
<evidence type="ECO:0000313" key="12">
    <source>
        <dbReference type="EMBL" id="PWC02096.1"/>
    </source>
</evidence>
<sequence length="348" mass="35991">MSTHPFLPVAATVHAKINLYLAVGAERPDGYHDLTTVFQSVSARDEVSLNVAEQAAPGEDVVRGLSVDKRLPGEVPTHAGNLAWQAVRLVVQAYRDRHGPRLLPGVKIHIDKKIPVAGGMAGGSADAAAALVAADAWLAVAYGREPLGARGLYPLARQLGADVPFVLAGQTAFGTGRGDELVTMLTRGQFHWAVVTSPQGLSTPEVFQRLDAMRAAGDVECREPDTQPVAEALAAGDVECREPDTQPVAEALAAGDTEKLAGALHNDLQAAALSLRPELRKILRVGVSEGALAGLVSGSGPTCVFLCPDAHAADEVAQAVAADNPGTRGMAVTGPAPGAELVSATRAD</sequence>
<dbReference type="HAMAP" id="MF_00061">
    <property type="entry name" value="IspE"/>
    <property type="match status" value="1"/>
</dbReference>
<feature type="active site" evidence="9">
    <location>
        <position position="162"/>
    </location>
</feature>
<dbReference type="GO" id="GO:0050515">
    <property type="term" value="F:4-(cytidine 5'-diphospho)-2-C-methyl-D-erythritol kinase activity"/>
    <property type="evidence" value="ECO:0007669"/>
    <property type="project" value="UniProtKB-UniRule"/>
</dbReference>
<dbReference type="UniPathway" id="UPA00056">
    <property type="reaction ID" value="UER00094"/>
</dbReference>
<evidence type="ECO:0000256" key="3">
    <source>
        <dbReference type="ARBA" id="ARBA00017473"/>
    </source>
</evidence>
<dbReference type="InterPro" id="IPR014721">
    <property type="entry name" value="Ribsml_uS5_D2-typ_fold_subgr"/>
</dbReference>
<proteinExistence type="inferred from homology"/>
<evidence type="ECO:0000256" key="1">
    <source>
        <dbReference type="ARBA" id="ARBA00009684"/>
    </source>
</evidence>
<keyword evidence="9" id="KW-0414">Isoprene biosynthesis</keyword>
<reference evidence="13" key="1">
    <citation type="submission" date="2018-04" db="EMBL/GenBank/DDBJ databases">
        <authorList>
            <person name="Liu S."/>
            <person name="Wang Z."/>
            <person name="Li J."/>
        </authorList>
    </citation>
    <scope>NUCLEOTIDE SEQUENCE [LARGE SCALE GENOMIC DNA]</scope>
    <source>
        <strain evidence="13">2189</strain>
    </source>
</reference>
<dbReference type="RefSeq" id="WP_108431899.1">
    <property type="nucleotide sequence ID" value="NZ_CP026947.1"/>
</dbReference>
<dbReference type="EC" id="2.7.1.148" evidence="2 9"/>
<evidence type="ECO:0000256" key="2">
    <source>
        <dbReference type="ARBA" id="ARBA00012052"/>
    </source>
</evidence>
<dbReference type="SUPFAM" id="SSF54211">
    <property type="entry name" value="Ribosomal protein S5 domain 2-like"/>
    <property type="match status" value="1"/>
</dbReference>
<dbReference type="InterPro" id="IPR004424">
    <property type="entry name" value="IspE"/>
</dbReference>
<dbReference type="InterPro" id="IPR036554">
    <property type="entry name" value="GHMP_kinase_C_sf"/>
</dbReference>
<keyword evidence="7 9" id="KW-0067">ATP-binding</keyword>
<comment type="catalytic activity">
    <reaction evidence="9">
        <text>4-CDP-2-C-methyl-D-erythritol + ATP = 4-CDP-2-C-methyl-D-erythritol 2-phosphate + ADP + H(+)</text>
        <dbReference type="Rhea" id="RHEA:18437"/>
        <dbReference type="ChEBI" id="CHEBI:15378"/>
        <dbReference type="ChEBI" id="CHEBI:30616"/>
        <dbReference type="ChEBI" id="CHEBI:57823"/>
        <dbReference type="ChEBI" id="CHEBI:57919"/>
        <dbReference type="ChEBI" id="CHEBI:456216"/>
        <dbReference type="EC" id="2.7.1.148"/>
    </reaction>
</comment>
<keyword evidence="13" id="KW-1185">Reference proteome</keyword>
<evidence type="ECO:0000313" key="13">
    <source>
        <dbReference type="Proteomes" id="UP000244989"/>
    </source>
</evidence>
<feature type="active site" evidence="9">
    <location>
        <position position="16"/>
    </location>
</feature>
<comment type="pathway">
    <text evidence="9">Isoprenoid biosynthesis; isopentenyl diphosphate biosynthesis via DXP pathway; isopentenyl diphosphate from 1-deoxy-D-xylulose 5-phosphate: step 3/6.</text>
</comment>
<dbReference type="Pfam" id="PF08544">
    <property type="entry name" value="GHMP_kinases_C"/>
    <property type="match status" value="1"/>
</dbReference>
<keyword evidence="4 9" id="KW-0808">Transferase</keyword>
<dbReference type="NCBIfam" id="NF002870">
    <property type="entry name" value="PRK03188.1"/>
    <property type="match status" value="1"/>
</dbReference>
<gene>
    <name evidence="9" type="primary">ispE</name>
    <name evidence="12" type="ORF">DF222_04475</name>
</gene>
<dbReference type="PANTHER" id="PTHR43527:SF2">
    <property type="entry name" value="4-DIPHOSPHOCYTIDYL-2-C-METHYL-D-ERYTHRITOL KINASE, CHLOROPLASTIC"/>
    <property type="match status" value="1"/>
</dbReference>
<evidence type="ECO:0000259" key="11">
    <source>
        <dbReference type="Pfam" id="PF08544"/>
    </source>
</evidence>
<evidence type="ECO:0000256" key="5">
    <source>
        <dbReference type="ARBA" id="ARBA00022741"/>
    </source>
</evidence>
<dbReference type="Gene3D" id="3.30.230.10">
    <property type="match status" value="1"/>
</dbReference>
<evidence type="ECO:0000256" key="6">
    <source>
        <dbReference type="ARBA" id="ARBA00022777"/>
    </source>
</evidence>
<dbReference type="GO" id="GO:0016114">
    <property type="term" value="P:terpenoid biosynthetic process"/>
    <property type="evidence" value="ECO:0007669"/>
    <property type="project" value="UniProtKB-UniRule"/>
</dbReference>
<dbReference type="EMBL" id="QEEZ01000006">
    <property type="protein sequence ID" value="PWC02096.1"/>
    <property type="molecule type" value="Genomic_DNA"/>
</dbReference>
<feature type="domain" description="GHMP kinase N-terminal" evidence="10">
    <location>
        <begin position="81"/>
        <end position="169"/>
    </location>
</feature>
<evidence type="ECO:0000256" key="8">
    <source>
        <dbReference type="ARBA" id="ARBA00032554"/>
    </source>
</evidence>
<name>A0A2U1T7W6_9CORY</name>
<dbReference type="Gene3D" id="3.30.70.890">
    <property type="entry name" value="GHMP kinase, C-terminal domain"/>
    <property type="match status" value="1"/>
</dbReference>
<feature type="domain" description="GHMP kinase C-terminal" evidence="11">
    <location>
        <begin position="249"/>
        <end position="322"/>
    </location>
</feature>
<evidence type="ECO:0000259" key="10">
    <source>
        <dbReference type="Pfam" id="PF00288"/>
    </source>
</evidence>
<dbReference type="InterPro" id="IPR006204">
    <property type="entry name" value="GHMP_kinase_N_dom"/>
</dbReference>
<dbReference type="Proteomes" id="UP000244989">
    <property type="component" value="Unassembled WGS sequence"/>
</dbReference>
<dbReference type="GO" id="GO:0005524">
    <property type="term" value="F:ATP binding"/>
    <property type="evidence" value="ECO:0007669"/>
    <property type="project" value="UniProtKB-UniRule"/>
</dbReference>
<comment type="similarity">
    <text evidence="1 9">Belongs to the GHMP kinase family. IspE subfamily.</text>
</comment>
<dbReference type="AlphaFoldDB" id="A0A2U1T7W6"/>
<dbReference type="Pfam" id="PF00288">
    <property type="entry name" value="GHMP_kinases_N"/>
    <property type="match status" value="1"/>
</dbReference>
<feature type="binding site" evidence="9">
    <location>
        <begin position="115"/>
        <end position="125"/>
    </location>
    <ligand>
        <name>ATP</name>
        <dbReference type="ChEBI" id="CHEBI:30616"/>
    </ligand>
</feature>
<dbReference type="PIRSF" id="PIRSF010376">
    <property type="entry name" value="IspE"/>
    <property type="match status" value="1"/>
</dbReference>
<evidence type="ECO:0000256" key="4">
    <source>
        <dbReference type="ARBA" id="ARBA00022679"/>
    </source>
</evidence>
<comment type="function">
    <text evidence="9">Catalyzes the phosphorylation of the position 2 hydroxy group of 4-diphosphocytidyl-2C-methyl-D-erythritol.</text>
</comment>
<evidence type="ECO:0000256" key="9">
    <source>
        <dbReference type="HAMAP-Rule" id="MF_00061"/>
    </source>
</evidence>
<dbReference type="InterPro" id="IPR013750">
    <property type="entry name" value="GHMP_kinase_C_dom"/>
</dbReference>
<protein>
    <recommendedName>
        <fullName evidence="3 9">4-diphosphocytidyl-2-C-methyl-D-erythritol kinase</fullName>
        <shortName evidence="9">CMK</shortName>
        <ecNumber evidence="2 9">2.7.1.148</ecNumber>
    </recommendedName>
    <alternativeName>
        <fullName evidence="8 9">4-(cytidine-5'-diphospho)-2-C-methyl-D-erythritol kinase</fullName>
    </alternativeName>
</protein>